<comment type="caution">
    <text evidence="5">The sequence shown here is derived from an EMBL/GenBank/DDBJ whole genome shotgun (WGS) entry which is preliminary data.</text>
</comment>
<evidence type="ECO:0000313" key="6">
    <source>
        <dbReference type="Proteomes" id="UP000468828"/>
    </source>
</evidence>
<name>A0A6P0H3W5_9ACTN</name>
<dbReference type="InterPro" id="IPR008927">
    <property type="entry name" value="6-PGluconate_DH-like_C_sf"/>
</dbReference>
<feature type="domain" description="6-phosphogluconate dehydrogenase NADP-binding" evidence="2">
    <location>
        <begin position="4"/>
        <end position="109"/>
    </location>
</feature>
<reference evidence="5 7" key="2">
    <citation type="submission" date="2020-02" db="EMBL/GenBank/DDBJ databases">
        <title>The WGS of Modestobacter muralis DSM 100205.</title>
        <authorList>
            <person name="Jiang Z."/>
        </authorList>
    </citation>
    <scope>NUCLEOTIDE SEQUENCE [LARGE SCALE GENOMIC DNA]</scope>
    <source>
        <strain evidence="5 7">DSM 100205</strain>
    </source>
</reference>
<dbReference type="Pfam" id="PF03446">
    <property type="entry name" value="NAD_binding_2"/>
    <property type="match status" value="1"/>
</dbReference>
<proteinExistence type="predicted"/>
<dbReference type="InterPro" id="IPR036291">
    <property type="entry name" value="NAD(P)-bd_dom_sf"/>
</dbReference>
<evidence type="ECO:0000256" key="1">
    <source>
        <dbReference type="SAM" id="MobiDB-lite"/>
    </source>
</evidence>
<dbReference type="EMBL" id="JAAGWH010000007">
    <property type="protein sequence ID" value="NEK93046.1"/>
    <property type="molecule type" value="Genomic_DNA"/>
</dbReference>
<dbReference type="Proteomes" id="UP000471152">
    <property type="component" value="Unassembled WGS sequence"/>
</dbReference>
<dbReference type="Gene3D" id="1.10.1040.10">
    <property type="entry name" value="N-(1-d-carboxylethyl)-l-norvaline Dehydrogenase, domain 2"/>
    <property type="match status" value="1"/>
</dbReference>
<dbReference type="InterPro" id="IPR006115">
    <property type="entry name" value="6PGDH_NADP-bd"/>
</dbReference>
<feature type="compositionally biased region" description="Basic and acidic residues" evidence="1">
    <location>
        <begin position="252"/>
        <end position="274"/>
    </location>
</feature>
<feature type="domain" description="Phosphogluconate dehydrogenase NAD-binding putative C-terminal" evidence="3">
    <location>
        <begin position="181"/>
        <end position="248"/>
    </location>
</feature>
<dbReference type="SUPFAM" id="SSF51735">
    <property type="entry name" value="NAD(P)-binding Rossmann-fold domains"/>
    <property type="match status" value="1"/>
</dbReference>
<dbReference type="Pfam" id="PF09130">
    <property type="entry name" value="DUF1932"/>
    <property type="match status" value="1"/>
</dbReference>
<keyword evidence="6" id="KW-1185">Reference proteome</keyword>
<evidence type="ECO:0000313" key="4">
    <source>
        <dbReference type="EMBL" id="NEK93046.1"/>
    </source>
</evidence>
<dbReference type="SUPFAM" id="SSF48179">
    <property type="entry name" value="6-phosphogluconate dehydrogenase C-terminal domain-like"/>
    <property type="match status" value="1"/>
</dbReference>
<protein>
    <submittedName>
        <fullName evidence="5">NAD(P)-dependent oxidoreductase</fullName>
    </submittedName>
</protein>
<evidence type="ECO:0000313" key="7">
    <source>
        <dbReference type="Proteomes" id="UP000471152"/>
    </source>
</evidence>
<evidence type="ECO:0000313" key="5">
    <source>
        <dbReference type="EMBL" id="NEN49813.1"/>
    </source>
</evidence>
<sequence>MSTRIAVLGLGEAGSEIARDLVAAGADVRGYDPKGISVAGVDPRDGEAAAVADADLVLSVNSSHDARPALTAALPALRPGTVWADLNTAAPALKVALAQAAGEAVPVVDVALMAPVPGKGLRTPMLVSGPAAEWYAAELSALGAQVTVQPGAVGEAISRKLLRSVFYKGLAAAVVEALAGAERAGCGDWLRGDIGAELAGFDAHAIDRLVDGTHRHARRRADEMTAATEQLRDLGVEPRIAAAARDLLVQLRDADPQDSRPSDTHPRDAREATP</sequence>
<dbReference type="InterPro" id="IPR015814">
    <property type="entry name" value="Pgluconate_DH_NAD-bd_C"/>
</dbReference>
<dbReference type="InterPro" id="IPR013328">
    <property type="entry name" value="6PGD_dom2"/>
</dbReference>
<evidence type="ECO:0000259" key="2">
    <source>
        <dbReference type="Pfam" id="PF03446"/>
    </source>
</evidence>
<feature type="region of interest" description="Disordered" evidence="1">
    <location>
        <begin position="251"/>
        <end position="274"/>
    </location>
</feature>
<accession>A0A6P0H3W5</accession>
<evidence type="ECO:0000259" key="3">
    <source>
        <dbReference type="Pfam" id="PF09130"/>
    </source>
</evidence>
<dbReference type="AlphaFoldDB" id="A0A6P0H3W5"/>
<dbReference type="EMBL" id="JAAGWB010000007">
    <property type="protein sequence ID" value="NEN49813.1"/>
    <property type="molecule type" value="Genomic_DNA"/>
</dbReference>
<dbReference type="RefSeq" id="WP_163609504.1">
    <property type="nucleotide sequence ID" value="NZ_JAAGWB010000007.1"/>
</dbReference>
<reference evidence="4 6" key="1">
    <citation type="submission" date="2020-01" db="EMBL/GenBank/DDBJ databases">
        <title>the WGS Modestobacter muralis CPCC 204518.</title>
        <authorList>
            <person name="Jiang Z."/>
        </authorList>
    </citation>
    <scope>NUCLEOTIDE SEQUENCE [LARGE SCALE GENOMIC DNA]</scope>
    <source>
        <strain evidence="4 6">DSM 100205</strain>
    </source>
</reference>
<gene>
    <name evidence="5" type="ORF">G3R41_02495</name>
    <name evidence="4" type="ORF">GCU67_02495</name>
</gene>
<dbReference type="Proteomes" id="UP000468828">
    <property type="component" value="Unassembled WGS sequence"/>
</dbReference>
<dbReference type="Gene3D" id="3.40.50.720">
    <property type="entry name" value="NAD(P)-binding Rossmann-like Domain"/>
    <property type="match status" value="1"/>
</dbReference>
<dbReference type="GO" id="GO:0050661">
    <property type="term" value="F:NADP binding"/>
    <property type="evidence" value="ECO:0007669"/>
    <property type="project" value="InterPro"/>
</dbReference>
<organism evidence="5 7">
    <name type="scientific">Modestobacter muralis</name>
    <dbReference type="NCBI Taxonomy" id="1608614"/>
    <lineage>
        <taxon>Bacteria</taxon>
        <taxon>Bacillati</taxon>
        <taxon>Actinomycetota</taxon>
        <taxon>Actinomycetes</taxon>
        <taxon>Geodermatophilales</taxon>
        <taxon>Geodermatophilaceae</taxon>
        <taxon>Modestobacter</taxon>
    </lineage>
</organism>